<keyword evidence="1" id="KW-0472">Membrane</keyword>
<organism evidence="2 3">
    <name type="scientific">Babesia gibsoni</name>
    <dbReference type="NCBI Taxonomy" id="33632"/>
    <lineage>
        <taxon>Eukaryota</taxon>
        <taxon>Sar</taxon>
        <taxon>Alveolata</taxon>
        <taxon>Apicomplexa</taxon>
        <taxon>Aconoidasida</taxon>
        <taxon>Piroplasmida</taxon>
        <taxon>Babesiidae</taxon>
        <taxon>Babesia</taxon>
    </lineage>
</organism>
<sequence>MPPVASSKPLIAAAAAAVPSNVAPVPDPGDTCKLLPGLFGITIQFLLCATSIAIVFVKYTFESPRRPHKVFLMDFVTMMCGSGTVHILNILSSILINRYKGGAEDTKDECNLYFMTTLFDATFGIYIEYRIVRYLTIRKVAHNYLQLTRKSVFKPKTQELADATRIATDAINGSMNMEIFSEDVEANKPVTHSETTFFDGSEAEQDDLDKQGFWHNFVLMSTSPRAWVKSLGNEDFMDNLTTWLAIVCGLKLFTILVFTIFSSTINKMGHFLLYFLEKRHNLKLLFVMIAAPLVFNIFQYCITDSILKIKAIDHQQMPMTT</sequence>
<proteinExistence type="predicted"/>
<dbReference type="PANTHER" id="PTHR31735">
    <property type="entry name" value="VACUOLAR MEMBRANE PROTEIN YPL162C"/>
    <property type="match status" value="1"/>
</dbReference>
<keyword evidence="1" id="KW-1133">Transmembrane helix</keyword>
<dbReference type="Proteomes" id="UP001230268">
    <property type="component" value="Unassembled WGS sequence"/>
</dbReference>
<keyword evidence="1" id="KW-0812">Transmembrane</keyword>
<evidence type="ECO:0000313" key="2">
    <source>
        <dbReference type="EMBL" id="KAK1441809.1"/>
    </source>
</evidence>
<dbReference type="Pfam" id="PF12400">
    <property type="entry name" value="STIMATE"/>
    <property type="match status" value="1"/>
</dbReference>
<evidence type="ECO:0000256" key="1">
    <source>
        <dbReference type="SAM" id="Phobius"/>
    </source>
</evidence>
<feature type="transmembrane region" description="Helical" evidence="1">
    <location>
        <begin position="240"/>
        <end position="262"/>
    </location>
</feature>
<feature type="transmembrane region" description="Helical" evidence="1">
    <location>
        <begin position="282"/>
        <end position="302"/>
    </location>
</feature>
<reference evidence="2" key="1">
    <citation type="submission" date="2023-08" db="EMBL/GenBank/DDBJ databases">
        <title>Draft sequence of the Babesia gibsoni genome.</title>
        <authorList>
            <person name="Yamagishi J.Y."/>
            <person name="Xuan X.X."/>
        </authorList>
    </citation>
    <scope>NUCLEOTIDE SEQUENCE</scope>
    <source>
        <strain evidence="2">Azabu</strain>
    </source>
</reference>
<comment type="caution">
    <text evidence="2">The sequence shown here is derived from an EMBL/GenBank/DDBJ whole genome shotgun (WGS) entry which is preliminary data.</text>
</comment>
<protein>
    <submittedName>
        <fullName evidence="2">Vacuolar membrane protein ypl162c like protein</fullName>
    </submittedName>
</protein>
<feature type="transmembrane region" description="Helical" evidence="1">
    <location>
        <begin position="71"/>
        <end position="92"/>
    </location>
</feature>
<evidence type="ECO:0000313" key="3">
    <source>
        <dbReference type="Proteomes" id="UP001230268"/>
    </source>
</evidence>
<name>A0AAD8LGK4_BABGI</name>
<dbReference type="GO" id="GO:0016020">
    <property type="term" value="C:membrane"/>
    <property type="evidence" value="ECO:0007669"/>
    <property type="project" value="TreeGrafter"/>
</dbReference>
<dbReference type="AlphaFoldDB" id="A0AAD8LGK4"/>
<feature type="transmembrane region" description="Helical" evidence="1">
    <location>
        <begin position="112"/>
        <end position="129"/>
    </location>
</feature>
<keyword evidence="3" id="KW-1185">Reference proteome</keyword>
<dbReference type="PANTHER" id="PTHR31735:SF1">
    <property type="entry name" value="VACUOLAR MEMBRANE PROTEIN YPL162C"/>
    <property type="match status" value="1"/>
</dbReference>
<dbReference type="InterPro" id="IPR022127">
    <property type="entry name" value="STIMATE/YPL162C"/>
</dbReference>
<dbReference type="EMBL" id="JAVEPI010000005">
    <property type="protein sequence ID" value="KAK1441809.1"/>
    <property type="molecule type" value="Genomic_DNA"/>
</dbReference>
<feature type="transmembrane region" description="Helical" evidence="1">
    <location>
        <begin position="38"/>
        <end position="59"/>
    </location>
</feature>
<gene>
    <name evidence="2" type="ORF">BgAZ_501410</name>
</gene>
<accession>A0AAD8LGK4</accession>